<keyword evidence="11" id="KW-1185">Reference proteome</keyword>
<dbReference type="AlphaFoldDB" id="R0GTV7"/>
<proteinExistence type="predicted"/>
<keyword evidence="2 8" id="KW-0812">Transmembrane</keyword>
<dbReference type="SUPFAM" id="SSF48403">
    <property type="entry name" value="Ankyrin repeat"/>
    <property type="match status" value="1"/>
</dbReference>
<evidence type="ECO:0000256" key="6">
    <source>
        <dbReference type="ARBA" id="ARBA00023136"/>
    </source>
</evidence>
<reference evidence="11" key="1">
    <citation type="journal article" date="2013" name="Nat. Genet.">
        <title>The Capsella rubella genome and the genomic consequences of rapid mating system evolution.</title>
        <authorList>
            <person name="Slotte T."/>
            <person name="Hazzouri K.M."/>
            <person name="Agren J.A."/>
            <person name="Koenig D."/>
            <person name="Maumus F."/>
            <person name="Guo Y.L."/>
            <person name="Steige K."/>
            <person name="Platts A.E."/>
            <person name="Escobar J.S."/>
            <person name="Newman L.K."/>
            <person name="Wang W."/>
            <person name="Mandakova T."/>
            <person name="Vello E."/>
            <person name="Smith L.M."/>
            <person name="Henz S.R."/>
            <person name="Steffen J."/>
            <person name="Takuno S."/>
            <person name="Brandvain Y."/>
            <person name="Coop G."/>
            <person name="Andolfatto P."/>
            <person name="Hu T.T."/>
            <person name="Blanchette M."/>
            <person name="Clark R.M."/>
            <person name="Quesneville H."/>
            <person name="Nordborg M."/>
            <person name="Gaut B.S."/>
            <person name="Lysak M.A."/>
            <person name="Jenkins J."/>
            <person name="Grimwood J."/>
            <person name="Chapman J."/>
            <person name="Prochnik S."/>
            <person name="Shu S."/>
            <person name="Rokhsar D."/>
            <person name="Schmutz J."/>
            <person name="Weigel D."/>
            <person name="Wright S.I."/>
        </authorList>
    </citation>
    <scope>NUCLEOTIDE SEQUENCE [LARGE SCALE GENOMIC DNA]</scope>
    <source>
        <strain evidence="11">cv. Monte Gargano</strain>
    </source>
</reference>
<keyword evidence="4 8" id="KW-1133">Transmembrane helix</keyword>
<dbReference type="SMART" id="SM00248">
    <property type="entry name" value="ANK"/>
    <property type="match status" value="3"/>
</dbReference>
<feature type="transmembrane region" description="Helical" evidence="8">
    <location>
        <begin position="343"/>
        <end position="364"/>
    </location>
</feature>
<dbReference type="Pfam" id="PF13962">
    <property type="entry name" value="PGG"/>
    <property type="match status" value="1"/>
</dbReference>
<evidence type="ECO:0000256" key="1">
    <source>
        <dbReference type="ARBA" id="ARBA00004141"/>
    </source>
</evidence>
<dbReference type="PANTHER" id="PTHR24186:SF38">
    <property type="entry name" value="ANKYRIN REPEAT FAMILY PROTEIN"/>
    <property type="match status" value="1"/>
</dbReference>
<name>R0GTV7_9BRAS</name>
<dbReference type="InterPro" id="IPR036770">
    <property type="entry name" value="Ankyrin_rpt-contain_sf"/>
</dbReference>
<gene>
    <name evidence="10" type="ORF">CARUB_v10027843mg</name>
</gene>
<keyword evidence="5" id="KW-0040">ANK repeat</keyword>
<evidence type="ECO:0000259" key="9">
    <source>
        <dbReference type="Pfam" id="PF13962"/>
    </source>
</evidence>
<feature type="domain" description="PGG" evidence="9">
    <location>
        <begin position="223"/>
        <end position="332"/>
    </location>
</feature>
<sequence length="404" mass="44849">MVDFITSTNSKGDTPLPFAASLGHTSTLIQTSKKCERETLDDPIPEEMMNKDGLTPLHCAAMMGSIEILSRYHDEMPYCFESVTRGKKETVFHIAAKHKKNEAFIFMAQREKLGQLLYQLDADGNNVLHVAASVGSIALVSYIMDETKIEVATKNNKGFAAIDLLNKNDEGFRQLSIALMSDRSSRREMRILEIQVLDELKKLGMLSAQSRQSSNKEMEMQLEALQNARNSITIVAVLIASITFTSGLNPPGGVYQENPYIGKATAGRTIAFMIFSLSNSIALFTSVSMVILLLSIIPYREDSLKKFLVIAHWMMWVAVVAMASAYVAATAVTLPHFRETKCLLYATLAIAGLTLGGMFVYLRFKLTKCILSKMYYLKFISPSLVSKHGSLDMAANSMKGYYSY</sequence>
<dbReference type="Proteomes" id="UP000029121">
    <property type="component" value="Unassembled WGS sequence"/>
</dbReference>
<evidence type="ECO:0000256" key="3">
    <source>
        <dbReference type="ARBA" id="ARBA00022737"/>
    </source>
</evidence>
<feature type="transmembrane region" description="Helical" evidence="8">
    <location>
        <begin position="269"/>
        <end position="295"/>
    </location>
</feature>
<feature type="coiled-coil region" evidence="7">
    <location>
        <begin position="208"/>
        <end position="235"/>
    </location>
</feature>
<dbReference type="InterPro" id="IPR026961">
    <property type="entry name" value="PGG_dom"/>
</dbReference>
<evidence type="ECO:0000313" key="10">
    <source>
        <dbReference type="EMBL" id="EOA14593.1"/>
    </source>
</evidence>
<dbReference type="InterPro" id="IPR002110">
    <property type="entry name" value="Ankyrin_rpt"/>
</dbReference>
<evidence type="ECO:0000313" key="11">
    <source>
        <dbReference type="Proteomes" id="UP000029121"/>
    </source>
</evidence>
<feature type="transmembrane region" description="Helical" evidence="8">
    <location>
        <begin position="307"/>
        <end position="331"/>
    </location>
</feature>
<evidence type="ECO:0000256" key="4">
    <source>
        <dbReference type="ARBA" id="ARBA00022989"/>
    </source>
</evidence>
<dbReference type="eggNOG" id="KOG0504">
    <property type="taxonomic scope" value="Eukaryota"/>
</dbReference>
<dbReference type="GO" id="GO:0005886">
    <property type="term" value="C:plasma membrane"/>
    <property type="evidence" value="ECO:0007669"/>
    <property type="project" value="TreeGrafter"/>
</dbReference>
<keyword evidence="6 8" id="KW-0472">Membrane</keyword>
<evidence type="ECO:0000256" key="2">
    <source>
        <dbReference type="ARBA" id="ARBA00022692"/>
    </source>
</evidence>
<evidence type="ECO:0000256" key="5">
    <source>
        <dbReference type="ARBA" id="ARBA00023043"/>
    </source>
</evidence>
<dbReference type="STRING" id="81985.R0GTV7"/>
<dbReference type="PANTHER" id="PTHR24186">
    <property type="entry name" value="PROTEIN PHOSPHATASE 1 REGULATORY SUBUNIT"/>
    <property type="match status" value="1"/>
</dbReference>
<comment type="subcellular location">
    <subcellularLocation>
        <location evidence="1">Membrane</location>
        <topology evidence="1">Multi-pass membrane protein</topology>
    </subcellularLocation>
</comment>
<protein>
    <recommendedName>
        <fullName evidence="9">PGG domain-containing protein</fullName>
    </recommendedName>
</protein>
<dbReference type="Pfam" id="PF00023">
    <property type="entry name" value="Ank"/>
    <property type="match status" value="1"/>
</dbReference>
<dbReference type="EMBL" id="KB870812">
    <property type="protein sequence ID" value="EOA14593.1"/>
    <property type="molecule type" value="Genomic_DNA"/>
</dbReference>
<keyword evidence="3" id="KW-0677">Repeat</keyword>
<keyword evidence="7" id="KW-0175">Coiled coil</keyword>
<evidence type="ECO:0000256" key="8">
    <source>
        <dbReference type="SAM" id="Phobius"/>
    </source>
</evidence>
<feature type="transmembrane region" description="Helical" evidence="8">
    <location>
        <begin position="230"/>
        <end position="249"/>
    </location>
</feature>
<dbReference type="Gene3D" id="1.25.40.20">
    <property type="entry name" value="Ankyrin repeat-containing domain"/>
    <property type="match status" value="2"/>
</dbReference>
<accession>R0GTV7</accession>
<evidence type="ECO:0000256" key="7">
    <source>
        <dbReference type="SAM" id="Coils"/>
    </source>
</evidence>
<organism evidence="10 11">
    <name type="scientific">Capsella rubella</name>
    <dbReference type="NCBI Taxonomy" id="81985"/>
    <lineage>
        <taxon>Eukaryota</taxon>
        <taxon>Viridiplantae</taxon>
        <taxon>Streptophyta</taxon>
        <taxon>Embryophyta</taxon>
        <taxon>Tracheophyta</taxon>
        <taxon>Spermatophyta</taxon>
        <taxon>Magnoliopsida</taxon>
        <taxon>eudicotyledons</taxon>
        <taxon>Gunneridae</taxon>
        <taxon>Pentapetalae</taxon>
        <taxon>rosids</taxon>
        <taxon>malvids</taxon>
        <taxon>Brassicales</taxon>
        <taxon>Brassicaceae</taxon>
        <taxon>Camelineae</taxon>
        <taxon>Capsella</taxon>
    </lineage>
</organism>